<dbReference type="Proteomes" id="UP000828390">
    <property type="component" value="Unassembled WGS sequence"/>
</dbReference>
<sequence>MTILISGTTTEMAIAISDSNSCVKLSVDASCVQSWALRASHLRFQPIPLASHVRKGSHKDELFYLFILKHPQMELQEGRLDLIQTPKR</sequence>
<dbReference type="EMBL" id="JAIWYP010000002">
    <property type="protein sequence ID" value="KAH3864116.1"/>
    <property type="molecule type" value="Genomic_DNA"/>
</dbReference>
<reference evidence="1" key="1">
    <citation type="journal article" date="2019" name="bioRxiv">
        <title>The Genome of the Zebra Mussel, Dreissena polymorpha: A Resource for Invasive Species Research.</title>
        <authorList>
            <person name="McCartney M.A."/>
            <person name="Auch B."/>
            <person name="Kono T."/>
            <person name="Mallez S."/>
            <person name="Zhang Y."/>
            <person name="Obille A."/>
            <person name="Becker A."/>
            <person name="Abrahante J.E."/>
            <person name="Garbe J."/>
            <person name="Badalamenti J.P."/>
            <person name="Herman A."/>
            <person name="Mangelson H."/>
            <person name="Liachko I."/>
            <person name="Sullivan S."/>
            <person name="Sone E.D."/>
            <person name="Koren S."/>
            <person name="Silverstein K.A.T."/>
            <person name="Beckman K.B."/>
            <person name="Gohl D.M."/>
        </authorList>
    </citation>
    <scope>NUCLEOTIDE SEQUENCE</scope>
    <source>
        <strain evidence="1">Duluth1</strain>
        <tissue evidence="1">Whole animal</tissue>
    </source>
</reference>
<comment type="caution">
    <text evidence="1">The sequence shown here is derived from an EMBL/GenBank/DDBJ whole genome shotgun (WGS) entry which is preliminary data.</text>
</comment>
<keyword evidence="2" id="KW-1185">Reference proteome</keyword>
<accession>A0A9D4LWF9</accession>
<reference evidence="1" key="2">
    <citation type="submission" date="2020-11" db="EMBL/GenBank/DDBJ databases">
        <authorList>
            <person name="McCartney M.A."/>
            <person name="Auch B."/>
            <person name="Kono T."/>
            <person name="Mallez S."/>
            <person name="Becker A."/>
            <person name="Gohl D.M."/>
            <person name="Silverstein K.A.T."/>
            <person name="Koren S."/>
            <person name="Bechman K.B."/>
            <person name="Herman A."/>
            <person name="Abrahante J.E."/>
            <person name="Garbe J."/>
        </authorList>
    </citation>
    <scope>NUCLEOTIDE SEQUENCE</scope>
    <source>
        <strain evidence="1">Duluth1</strain>
        <tissue evidence="1">Whole animal</tissue>
    </source>
</reference>
<evidence type="ECO:0000313" key="2">
    <source>
        <dbReference type="Proteomes" id="UP000828390"/>
    </source>
</evidence>
<gene>
    <name evidence="1" type="ORF">DPMN_027130</name>
</gene>
<organism evidence="1 2">
    <name type="scientific">Dreissena polymorpha</name>
    <name type="common">Zebra mussel</name>
    <name type="synonym">Mytilus polymorpha</name>
    <dbReference type="NCBI Taxonomy" id="45954"/>
    <lineage>
        <taxon>Eukaryota</taxon>
        <taxon>Metazoa</taxon>
        <taxon>Spiralia</taxon>
        <taxon>Lophotrochozoa</taxon>
        <taxon>Mollusca</taxon>
        <taxon>Bivalvia</taxon>
        <taxon>Autobranchia</taxon>
        <taxon>Heteroconchia</taxon>
        <taxon>Euheterodonta</taxon>
        <taxon>Imparidentia</taxon>
        <taxon>Neoheterodontei</taxon>
        <taxon>Myida</taxon>
        <taxon>Dreissenoidea</taxon>
        <taxon>Dreissenidae</taxon>
        <taxon>Dreissena</taxon>
    </lineage>
</organism>
<evidence type="ECO:0000313" key="1">
    <source>
        <dbReference type="EMBL" id="KAH3864116.1"/>
    </source>
</evidence>
<dbReference type="AlphaFoldDB" id="A0A9D4LWF9"/>
<proteinExistence type="predicted"/>
<name>A0A9D4LWF9_DREPO</name>
<protein>
    <submittedName>
        <fullName evidence="1">Uncharacterized protein</fullName>
    </submittedName>
</protein>